<reference evidence="2 3" key="1">
    <citation type="submission" date="2019-07" db="EMBL/GenBank/DDBJ databases">
        <title>New species of Amycolatopsis and Streptomyces.</title>
        <authorList>
            <person name="Duangmal K."/>
            <person name="Teo W.F.A."/>
            <person name="Lipun K."/>
        </authorList>
    </citation>
    <scope>NUCLEOTIDE SEQUENCE [LARGE SCALE GENOMIC DNA]</scope>
    <source>
        <strain evidence="2 3">NBRC 109810</strain>
    </source>
</reference>
<sequence>MPRRPGRGVRAGGFHAHDLAAAAVAARLTRGGRRLHLRISATWPWRHELTTAFHRLSALPPSQLTYRSLSAHDPKDLDEPGHSAGTSTCQQLKPTRPLPSWLRTTPRQPQPKWRG</sequence>
<organism evidence="2 3">
    <name type="scientific">Streptomyces adustus</name>
    <dbReference type="NCBI Taxonomy" id="1609272"/>
    <lineage>
        <taxon>Bacteria</taxon>
        <taxon>Bacillati</taxon>
        <taxon>Actinomycetota</taxon>
        <taxon>Actinomycetes</taxon>
        <taxon>Kitasatosporales</taxon>
        <taxon>Streptomycetaceae</taxon>
        <taxon>Streptomyces</taxon>
    </lineage>
</organism>
<evidence type="ECO:0000313" key="3">
    <source>
        <dbReference type="Proteomes" id="UP000325849"/>
    </source>
</evidence>
<feature type="region of interest" description="Disordered" evidence="1">
    <location>
        <begin position="67"/>
        <end position="115"/>
    </location>
</feature>
<name>A0A5N8V842_9ACTN</name>
<dbReference type="AlphaFoldDB" id="A0A5N8V842"/>
<dbReference type="EMBL" id="VJZD01000004">
    <property type="protein sequence ID" value="MPY30145.1"/>
    <property type="molecule type" value="Genomic_DNA"/>
</dbReference>
<dbReference type="Proteomes" id="UP000325849">
    <property type="component" value="Unassembled WGS sequence"/>
</dbReference>
<evidence type="ECO:0000313" key="2">
    <source>
        <dbReference type="EMBL" id="MPY30145.1"/>
    </source>
</evidence>
<keyword evidence="3" id="KW-1185">Reference proteome</keyword>
<proteinExistence type="predicted"/>
<gene>
    <name evidence="2" type="ORF">FNH09_02075</name>
</gene>
<evidence type="ECO:0000256" key="1">
    <source>
        <dbReference type="SAM" id="MobiDB-lite"/>
    </source>
</evidence>
<protein>
    <submittedName>
        <fullName evidence="2">Uncharacterized protein</fullName>
    </submittedName>
</protein>
<feature type="compositionally biased region" description="Polar residues" evidence="1">
    <location>
        <begin position="84"/>
        <end position="93"/>
    </location>
</feature>
<accession>A0A5N8V842</accession>
<comment type="caution">
    <text evidence="2">The sequence shown here is derived from an EMBL/GenBank/DDBJ whole genome shotgun (WGS) entry which is preliminary data.</text>
</comment>
<feature type="compositionally biased region" description="Basic and acidic residues" evidence="1">
    <location>
        <begin position="70"/>
        <end position="81"/>
    </location>
</feature>